<reference evidence="2" key="1">
    <citation type="journal article" date="2019" name="Int. J. Syst. Evol. Microbiol.">
        <title>The Global Catalogue of Microorganisms (GCM) 10K type strain sequencing project: providing services to taxonomists for standard genome sequencing and annotation.</title>
        <authorList>
            <consortium name="The Broad Institute Genomics Platform"/>
            <consortium name="The Broad Institute Genome Sequencing Center for Infectious Disease"/>
            <person name="Wu L."/>
            <person name="Ma J."/>
        </authorList>
    </citation>
    <scope>NUCLEOTIDE SEQUENCE [LARGE SCALE GENOMIC DNA]</scope>
    <source>
        <strain evidence="2">JCM 15442</strain>
    </source>
</reference>
<organism evidence="1 2">
    <name type="scientific">Deinococcus aerolatus</name>
    <dbReference type="NCBI Taxonomy" id="522487"/>
    <lineage>
        <taxon>Bacteria</taxon>
        <taxon>Thermotogati</taxon>
        <taxon>Deinococcota</taxon>
        <taxon>Deinococci</taxon>
        <taxon>Deinococcales</taxon>
        <taxon>Deinococcaceae</taxon>
        <taxon>Deinococcus</taxon>
    </lineage>
</organism>
<protein>
    <submittedName>
        <fullName evidence="1">Uncharacterized protein</fullName>
    </submittedName>
</protein>
<evidence type="ECO:0000313" key="1">
    <source>
        <dbReference type="EMBL" id="GGL88092.1"/>
    </source>
</evidence>
<dbReference type="RefSeq" id="WP_188972963.1">
    <property type="nucleotide sequence ID" value="NZ_BMOL01000014.1"/>
</dbReference>
<keyword evidence="2" id="KW-1185">Reference proteome</keyword>
<accession>A0ABQ2GDS7</accession>
<dbReference type="Proteomes" id="UP000639973">
    <property type="component" value="Unassembled WGS sequence"/>
</dbReference>
<dbReference type="EMBL" id="BMOL01000014">
    <property type="protein sequence ID" value="GGL88092.1"/>
    <property type="molecule type" value="Genomic_DNA"/>
</dbReference>
<evidence type="ECO:0000313" key="2">
    <source>
        <dbReference type="Proteomes" id="UP000639973"/>
    </source>
</evidence>
<gene>
    <name evidence="1" type="ORF">GCM10010840_27720</name>
</gene>
<name>A0ABQ2GDS7_9DEIO</name>
<proteinExistence type="predicted"/>
<sequence>MHHSSACLLVVSVPAGHDVDPQAWETLKRCAGEGYGAGVVLASPAFLRADPPLLMGDWSGLKDEALRELGPLIDAAFFNLDWLEAAM</sequence>
<comment type="caution">
    <text evidence="1">The sequence shown here is derived from an EMBL/GenBank/DDBJ whole genome shotgun (WGS) entry which is preliminary data.</text>
</comment>